<keyword evidence="3" id="KW-1185">Reference proteome</keyword>
<feature type="domain" description="Transcription factor IIIC putative zinc-finger" evidence="1">
    <location>
        <begin position="165"/>
        <end position="215"/>
    </location>
</feature>
<comment type="caution">
    <text evidence="2">The sequence shown here is derived from an EMBL/GenBank/DDBJ whole genome shotgun (WGS) entry which is preliminary data.</text>
</comment>
<dbReference type="AlphaFoldDB" id="A0AAW0W0T2"/>
<evidence type="ECO:0000313" key="3">
    <source>
        <dbReference type="Proteomes" id="UP001445076"/>
    </source>
</evidence>
<organism evidence="2 3">
    <name type="scientific">Cherax quadricarinatus</name>
    <name type="common">Australian red claw crayfish</name>
    <dbReference type="NCBI Taxonomy" id="27406"/>
    <lineage>
        <taxon>Eukaryota</taxon>
        <taxon>Metazoa</taxon>
        <taxon>Ecdysozoa</taxon>
        <taxon>Arthropoda</taxon>
        <taxon>Crustacea</taxon>
        <taxon>Multicrustacea</taxon>
        <taxon>Malacostraca</taxon>
        <taxon>Eumalacostraca</taxon>
        <taxon>Eucarida</taxon>
        <taxon>Decapoda</taxon>
        <taxon>Pleocyemata</taxon>
        <taxon>Astacidea</taxon>
        <taxon>Parastacoidea</taxon>
        <taxon>Parastacidae</taxon>
        <taxon>Cherax</taxon>
    </lineage>
</organism>
<sequence>VSVAYDHLVVREPTQISIYQVDCSSKMYQYVLESEKALYTNADVLESLRILSCKEGWSPMTPVQVNEIPEFPLRLLKVHYWLTKIFRSTNITEHRTLELTNEVEHNLQTAILEHWIIDTLSRFITTDVSSQPLMLLSLSLMCEWIMKNGSENDKDMAEIFSSKLGHVKQEMCLVCHESVQLSFLTHGRCKNGHTLPRCCRSLLLTPPTLLCPNCRVFAHKDAVYFEFGEWLTCTYCDGFMVEELGRERQLR</sequence>
<dbReference type="Pfam" id="PF12660">
    <property type="entry name" value="zf-TFIIIC"/>
    <property type="match status" value="1"/>
</dbReference>
<feature type="non-terminal residue" evidence="2">
    <location>
        <position position="1"/>
    </location>
</feature>
<proteinExistence type="predicted"/>
<dbReference type="InterPro" id="IPR024764">
    <property type="entry name" value="TFIIIC_Znf"/>
</dbReference>
<dbReference type="EMBL" id="JARKIK010000093">
    <property type="protein sequence ID" value="KAK8722817.1"/>
    <property type="molecule type" value="Genomic_DNA"/>
</dbReference>
<name>A0AAW0W0T2_CHEQU</name>
<feature type="non-terminal residue" evidence="2">
    <location>
        <position position="251"/>
    </location>
</feature>
<gene>
    <name evidence="2" type="ORF">OTU49_012062</name>
</gene>
<evidence type="ECO:0000313" key="2">
    <source>
        <dbReference type="EMBL" id="KAK8722817.1"/>
    </source>
</evidence>
<protein>
    <recommendedName>
        <fullName evidence="1">Transcription factor IIIC putative zinc-finger domain-containing protein</fullName>
    </recommendedName>
</protein>
<reference evidence="2 3" key="1">
    <citation type="journal article" date="2024" name="BMC Genomics">
        <title>Genome assembly of redclaw crayfish (Cherax quadricarinatus) provides insights into its immune adaptation and hypoxia tolerance.</title>
        <authorList>
            <person name="Liu Z."/>
            <person name="Zheng J."/>
            <person name="Li H."/>
            <person name="Fang K."/>
            <person name="Wang S."/>
            <person name="He J."/>
            <person name="Zhou D."/>
            <person name="Weng S."/>
            <person name="Chi M."/>
            <person name="Gu Z."/>
            <person name="He J."/>
            <person name="Li F."/>
            <person name="Wang M."/>
        </authorList>
    </citation>
    <scope>NUCLEOTIDE SEQUENCE [LARGE SCALE GENOMIC DNA]</scope>
    <source>
        <strain evidence="2">ZL_2023a</strain>
    </source>
</reference>
<evidence type="ECO:0000259" key="1">
    <source>
        <dbReference type="Pfam" id="PF12660"/>
    </source>
</evidence>
<dbReference type="Proteomes" id="UP001445076">
    <property type="component" value="Unassembled WGS sequence"/>
</dbReference>
<accession>A0AAW0W0T2</accession>